<feature type="region of interest" description="Disordered" evidence="1">
    <location>
        <begin position="722"/>
        <end position="743"/>
    </location>
</feature>
<sequence length="1253" mass="140023">MGRFESSSDLLWLTQALLVLLSSDTPSCDCRTFPWKTSAIGFDDHVSKNVNLSPASSSYVYESPQFQATGKERVAVSEPISIKTSHRRPQESFSKTFQVSRTNYLPFKLEDAVSSGYFTQAWPTKNKGPSRIKIPVTKPGEFSSHSTQKPENSQSLYQPYTPRPTSSYFLSHIKHPGVRVTPYPSELRDHLPHLTPTSFTTSPPDFSWNDNYYYSNWPLDSHTINKANKGNTKDAVDSLLKGSNSESDSNIRFYHRDRDKDPSVTSSPSFGDKQSNLKQQNNRESSLDHINSKKFYTLSPITPGTYISLKDPPFPNDKVPSKTSTEYKDISFLSDEQQESKTYNSFPAVHSNSTNRNRHISTQNVGFSPEYTHKKYANNQAQETTDKKDSYIIRKYTTATPEYISDSENNQHTLSKYTTDPPRQTSNIDANHLKIQTKISQGYTHNNDNNGQILIKSTKFPTYYIADVEKEEKQTSKTYSKVPLSHGIHQTTSKYARVPLDHTSIRGSIHHTTSKYTRVPPDHTSTRESIHHTTSKYTRVPSEHTSTTGNIHQVKSEYTRAPSHHINTSHNIHQPTLHYTRAPPNQTTTSDNIHQPASQYTVAPPIMNNETENKTMTRFVEVHLKHTSINREASQLSLDNVNIPSKHTTGADDSHKVTTEYAKLYSQIKDGENDQISTGYSTDPTQYITITDEYNKLYTNNFKVSLEHIITNDGNDHVLKQHAMKQSTRTEGNDQSEGDKTTRVTAGHTEGTVKGYQTLTNYTKFPLNQSNNHDGKEHLPSEYTKVPMEYITVINRNLSTSMKNTSVPMQYKTNTVESNRMVTKHWSTEQQVEVTAPTNDVTSDGYSFHMTSLPSGFTDPVREASHTQSPGHTHTTGAVLITTPNLKDVEQIPYTFSKGYFDSSNGVYDTETPLPVGLDYTQETNVDSNNGTSGTQNSEDKNISNTTNGSIPTTNDNEITNVLTQVKYSAIVTTEKPIIREHTLYGPSSEAVSNDLRTTKSPATTNFEFVPTHDPTSTDLAVINSRISSDKQKPKGVLSSVNFTNTQPKGIRKHSINTFNNIRTTPEFPTTVFPSLVLPGTSKTHSNTITNILLRVHTSSFNSTLEPINPKVITETANPEAVTESTNNDAVTIPTTSEPCVTHSNHRKSNLNDGVVVGIVLGVLALALVAVAVITITYRKVYCYDTARPVAKSTRDESEYSICSSRTSSSSHIELPAATSEEMASVNSEFILGNFDSSTFKKYSSNYSKNTKV</sequence>
<evidence type="ECO:0000256" key="3">
    <source>
        <dbReference type="SAM" id="SignalP"/>
    </source>
</evidence>
<evidence type="ECO:0000313" key="5">
    <source>
        <dbReference type="RefSeq" id="XP_022241892.1"/>
    </source>
</evidence>
<organism evidence="4 5">
    <name type="scientific">Limulus polyphemus</name>
    <name type="common">Atlantic horseshoe crab</name>
    <dbReference type="NCBI Taxonomy" id="6850"/>
    <lineage>
        <taxon>Eukaryota</taxon>
        <taxon>Metazoa</taxon>
        <taxon>Ecdysozoa</taxon>
        <taxon>Arthropoda</taxon>
        <taxon>Chelicerata</taxon>
        <taxon>Merostomata</taxon>
        <taxon>Xiphosura</taxon>
        <taxon>Limulidae</taxon>
        <taxon>Limulus</taxon>
    </lineage>
</organism>
<keyword evidence="2" id="KW-0472">Membrane</keyword>
<feature type="chain" id="PRO_5045939283" evidence="3">
    <location>
        <begin position="31"/>
        <end position="1253"/>
    </location>
</feature>
<evidence type="ECO:0000256" key="2">
    <source>
        <dbReference type="SAM" id="Phobius"/>
    </source>
</evidence>
<dbReference type="RefSeq" id="XP_022241892.1">
    <property type="nucleotide sequence ID" value="XM_022386184.1"/>
</dbReference>
<evidence type="ECO:0000256" key="1">
    <source>
        <dbReference type="SAM" id="MobiDB-lite"/>
    </source>
</evidence>
<feature type="compositionally biased region" description="Polar residues" evidence="1">
    <location>
        <begin position="921"/>
        <end position="956"/>
    </location>
</feature>
<keyword evidence="4" id="KW-1185">Reference proteome</keyword>
<dbReference type="GeneID" id="111085830"/>
<keyword evidence="3" id="KW-0732">Signal</keyword>
<feature type="region of interest" description="Disordered" evidence="1">
    <location>
        <begin position="235"/>
        <end position="291"/>
    </location>
</feature>
<feature type="compositionally biased region" description="Polar residues" evidence="1">
    <location>
        <begin position="1123"/>
        <end position="1143"/>
    </location>
</feature>
<keyword evidence="2" id="KW-1133">Transmembrane helix</keyword>
<feature type="region of interest" description="Disordered" evidence="1">
    <location>
        <begin position="511"/>
        <end position="550"/>
    </location>
</feature>
<proteinExistence type="predicted"/>
<feature type="compositionally biased region" description="Polar residues" evidence="1">
    <location>
        <begin position="263"/>
        <end position="284"/>
    </location>
</feature>
<feature type="region of interest" description="Disordered" evidence="1">
    <location>
        <begin position="1118"/>
        <end position="1145"/>
    </location>
</feature>
<feature type="compositionally biased region" description="Polar residues" evidence="1">
    <location>
        <begin position="724"/>
        <end position="735"/>
    </location>
</feature>
<evidence type="ECO:0000313" key="4">
    <source>
        <dbReference type="Proteomes" id="UP000694941"/>
    </source>
</evidence>
<gene>
    <name evidence="5" type="primary">LOC111085830</name>
</gene>
<feature type="compositionally biased region" description="Polar residues" evidence="1">
    <location>
        <begin position="241"/>
        <end position="250"/>
    </location>
</feature>
<name>A0ABM1SE37_LIMPO</name>
<feature type="compositionally biased region" description="Basic and acidic residues" evidence="1">
    <location>
        <begin position="520"/>
        <end position="531"/>
    </location>
</feature>
<keyword evidence="2" id="KW-0812">Transmembrane</keyword>
<accession>A0ABM1SE37</accession>
<reference evidence="5" key="1">
    <citation type="submission" date="2025-08" db="UniProtKB">
        <authorList>
            <consortium name="RefSeq"/>
        </authorList>
    </citation>
    <scope>IDENTIFICATION</scope>
    <source>
        <tissue evidence="5">Muscle</tissue>
    </source>
</reference>
<dbReference type="Proteomes" id="UP000694941">
    <property type="component" value="Unplaced"/>
</dbReference>
<feature type="region of interest" description="Disordered" evidence="1">
    <location>
        <begin position="916"/>
        <end position="956"/>
    </location>
</feature>
<protein>
    <submittedName>
        <fullName evidence="5">Uncharacterized protein LOC111085830</fullName>
    </submittedName>
</protein>
<feature type="transmembrane region" description="Helical" evidence="2">
    <location>
        <begin position="1155"/>
        <end position="1178"/>
    </location>
</feature>
<feature type="signal peptide" evidence="3">
    <location>
        <begin position="1"/>
        <end position="30"/>
    </location>
</feature>
<feature type="compositionally biased region" description="Polar residues" evidence="1">
    <location>
        <begin position="143"/>
        <end position="160"/>
    </location>
</feature>
<feature type="region of interest" description="Disordered" evidence="1">
    <location>
        <begin position="128"/>
        <end position="160"/>
    </location>
</feature>